<keyword evidence="2" id="KW-1185">Reference proteome</keyword>
<proteinExistence type="predicted"/>
<organism evidence="1 2">
    <name type="scientific">Lentinula boryana</name>
    <dbReference type="NCBI Taxonomy" id="40481"/>
    <lineage>
        <taxon>Eukaryota</taxon>
        <taxon>Fungi</taxon>
        <taxon>Dikarya</taxon>
        <taxon>Basidiomycota</taxon>
        <taxon>Agaricomycotina</taxon>
        <taxon>Agaricomycetes</taxon>
        <taxon>Agaricomycetidae</taxon>
        <taxon>Agaricales</taxon>
        <taxon>Marasmiineae</taxon>
        <taxon>Omphalotaceae</taxon>
        <taxon>Lentinula</taxon>
    </lineage>
</organism>
<accession>A0ABQ8QF25</accession>
<dbReference type="Proteomes" id="UP001163828">
    <property type="component" value="Unassembled WGS sequence"/>
</dbReference>
<evidence type="ECO:0000313" key="1">
    <source>
        <dbReference type="EMBL" id="KAJ3997111.1"/>
    </source>
</evidence>
<dbReference type="EMBL" id="MU790592">
    <property type="protein sequence ID" value="KAJ3997111.1"/>
    <property type="molecule type" value="Genomic_DNA"/>
</dbReference>
<gene>
    <name evidence="1" type="ORF">F5050DRAFT_1483736</name>
</gene>
<name>A0ABQ8QF25_9AGAR</name>
<protein>
    <submittedName>
        <fullName evidence="1">Uncharacterized protein</fullName>
    </submittedName>
</protein>
<reference evidence="1" key="1">
    <citation type="submission" date="2022-08" db="EMBL/GenBank/DDBJ databases">
        <authorList>
            <consortium name="DOE Joint Genome Institute"/>
            <person name="Min B."/>
            <person name="Riley R."/>
            <person name="Sierra-Patev S."/>
            <person name="Naranjo-Ortiz M."/>
            <person name="Looney B."/>
            <person name="Konkel Z."/>
            <person name="Slot J.C."/>
            <person name="Sakamoto Y."/>
            <person name="Steenwyk J.L."/>
            <person name="Rokas A."/>
            <person name="Carro J."/>
            <person name="Camarero S."/>
            <person name="Ferreira P."/>
            <person name="Molpeceres G."/>
            <person name="Ruiz-Duenas F.J."/>
            <person name="Serrano A."/>
            <person name="Henrissat B."/>
            <person name="Drula E."/>
            <person name="Hughes K.W."/>
            <person name="Mata J.L."/>
            <person name="Ishikawa N.K."/>
            <person name="Vargas-Isla R."/>
            <person name="Ushijima S."/>
            <person name="Smith C.A."/>
            <person name="Ahrendt S."/>
            <person name="Andreopoulos W."/>
            <person name="He G."/>
            <person name="Labutti K."/>
            <person name="Lipzen A."/>
            <person name="Ng V."/>
            <person name="Sandor L."/>
            <person name="Barry K."/>
            <person name="Martinez A.T."/>
            <person name="Xiao Y."/>
            <person name="Gibbons J.G."/>
            <person name="Terashima K."/>
            <person name="Hibbett D.S."/>
            <person name="Grigoriev I.V."/>
        </authorList>
    </citation>
    <scope>NUCLEOTIDE SEQUENCE</scope>
    <source>
        <strain evidence="1">TFB10827</strain>
    </source>
</reference>
<comment type="caution">
    <text evidence="1">The sequence shown here is derived from an EMBL/GenBank/DDBJ whole genome shotgun (WGS) entry which is preliminary data.</text>
</comment>
<evidence type="ECO:0000313" key="2">
    <source>
        <dbReference type="Proteomes" id="UP001163828"/>
    </source>
</evidence>
<sequence>MLTGSDVHNTCSPKAIKRQTFLVQSQIQQALVNTFTQLQPLYPMLSSTPQSAQLSPLLWKLLDLETLSPVSTPDSLSPLDEFSTLKCFPPPTSTPFHQPDSENFIDRASVSDERWYDDGCFVHCQTMDKNDHTKYYTLQDPGLQNALQLSPEPDIVLPCWTTNSTFSFCNCMRETSSDNGSSPSSTSHVRDDRPRRQIVNPIVVLSLVHCLEQWLRELEEMVDQLVKEISLVPIEVSSL</sequence>